<keyword evidence="1" id="KW-0472">Membrane</keyword>
<name>A0A1I0BNL4_9EURY</name>
<reference evidence="4 5" key="2">
    <citation type="submission" date="2016-10" db="EMBL/GenBank/DDBJ databases">
        <authorList>
            <person name="Varghese N."/>
            <person name="Submissions S."/>
        </authorList>
    </citation>
    <scope>NUCLEOTIDE SEQUENCE [LARGE SCALE GENOMIC DNA]</scope>
    <source>
        <strain evidence="2 5">CDM_1</strain>
        <strain evidence="4">CDM_6</strain>
    </source>
</reference>
<keyword evidence="4" id="KW-1185">Reference proteome</keyword>
<protein>
    <submittedName>
        <fullName evidence="3">Uncharacterized conserved protein, DUF58 family, contains vWF domain</fullName>
    </submittedName>
</protein>
<keyword evidence="1" id="KW-1133">Transmembrane helix</keyword>
<dbReference type="AlphaFoldDB" id="A0A1I0BNL4"/>
<dbReference type="Proteomes" id="UP000199320">
    <property type="component" value="Unassembled WGS sequence"/>
</dbReference>
<organism evidence="3 4">
    <name type="scientific">Natrinema hispanicum</name>
    <dbReference type="NCBI Taxonomy" id="392421"/>
    <lineage>
        <taxon>Archaea</taxon>
        <taxon>Methanobacteriati</taxon>
        <taxon>Methanobacteriota</taxon>
        <taxon>Stenosarchaea group</taxon>
        <taxon>Halobacteria</taxon>
        <taxon>Halobacteriales</taxon>
        <taxon>Natrialbaceae</taxon>
        <taxon>Natrinema</taxon>
    </lineage>
</organism>
<proteinExistence type="predicted"/>
<reference evidence="3" key="1">
    <citation type="submission" date="2016-10" db="EMBL/GenBank/DDBJ databases">
        <authorList>
            <person name="de Groot N.N."/>
        </authorList>
    </citation>
    <scope>NUCLEOTIDE SEQUENCE [LARGE SCALE GENOMIC DNA]</scope>
    <source>
        <strain evidence="3">CDM_6</strain>
    </source>
</reference>
<dbReference type="Proteomes" id="UP000324021">
    <property type="component" value="Unassembled WGS sequence"/>
</dbReference>
<dbReference type="OrthoDB" id="313155at2157"/>
<dbReference type="STRING" id="392421.SAMN04488694_103294"/>
<evidence type="ECO:0000256" key="1">
    <source>
        <dbReference type="SAM" id="Phobius"/>
    </source>
</evidence>
<evidence type="ECO:0000313" key="5">
    <source>
        <dbReference type="Proteomes" id="UP000324021"/>
    </source>
</evidence>
<evidence type="ECO:0000313" key="2">
    <source>
        <dbReference type="EMBL" id="SDC32332.1"/>
    </source>
</evidence>
<dbReference type="EMBL" id="FMZP01000003">
    <property type="protein sequence ID" value="SDC32332.1"/>
    <property type="molecule type" value="Genomic_DNA"/>
</dbReference>
<dbReference type="PANTHER" id="PTHR34351:SF1">
    <property type="entry name" value="SLR1927 PROTEIN"/>
    <property type="match status" value="1"/>
</dbReference>
<keyword evidence="1" id="KW-0812">Transmembrane</keyword>
<sequence length="333" mass="35897">MRLTRRGWAVVATAGGAVALSWRFGPRALNAVVVPLVVVLLAGLVTVGRTDRPRVTRQPVAEGFVGEHRTVALTIETDGPLAATVSDAVGEGLSAATRPVAAITLEDEQTVTYDVELAHRGRHRVGPLEIVVSDVVGLVERRFEYHERTSVLTYPRVHEVGQGAADELQALAGITERREHETFDHLREYHRGDPLRDVHWKSAAKRPDGDLLVREYAEREGSTAVSVAAECVAGRDDEVAAAAATVVTVLLERELSVGLVVPDGNVPPDAGREHHRTLLGLLAVVGAGELDERTRRAADVVVRTDAHGTTIVADDRELPFDELAIGDHPEVTT</sequence>
<feature type="transmembrane region" description="Helical" evidence="1">
    <location>
        <begin position="29"/>
        <end position="48"/>
    </location>
</feature>
<dbReference type="EMBL" id="FOIC01000003">
    <property type="protein sequence ID" value="SET08217.1"/>
    <property type="molecule type" value="Genomic_DNA"/>
</dbReference>
<dbReference type="PANTHER" id="PTHR34351">
    <property type="entry name" value="SLR1927 PROTEIN-RELATED"/>
    <property type="match status" value="1"/>
</dbReference>
<evidence type="ECO:0000313" key="3">
    <source>
        <dbReference type="EMBL" id="SET08217.1"/>
    </source>
</evidence>
<gene>
    <name evidence="3" type="ORF">SAMN04488694_103294</name>
    <name evidence="2" type="ORF">SAMN05192552_100314</name>
</gene>
<evidence type="ECO:0000313" key="4">
    <source>
        <dbReference type="Proteomes" id="UP000199320"/>
    </source>
</evidence>
<accession>A0A1I0BNL4</accession>
<dbReference type="RefSeq" id="WP_092930712.1">
    <property type="nucleotide sequence ID" value="NZ_FMZP01000003.1"/>
</dbReference>